<dbReference type="Proteomes" id="UP000219285">
    <property type="component" value="Chromosome"/>
</dbReference>
<dbReference type="GO" id="GO:0043138">
    <property type="term" value="F:3'-5' DNA helicase activity"/>
    <property type="evidence" value="ECO:0007669"/>
    <property type="project" value="TreeGrafter"/>
</dbReference>
<proteinExistence type="predicted"/>
<dbReference type="KEGG" id="apel:CA267_001580"/>
<reference evidence="3" key="1">
    <citation type="submission" date="2014-12" db="EMBL/GenBank/DDBJ databases">
        <title>Complete genome sequence of a multi-drug resistant Klebsiella pneumoniae.</title>
        <authorList>
            <person name="Hua X."/>
            <person name="Chen Q."/>
            <person name="Li X."/>
            <person name="Feng Y."/>
            <person name="Ruan Z."/>
            <person name="Yu Y."/>
        </authorList>
    </citation>
    <scope>NUCLEOTIDE SEQUENCE [LARGE SCALE GENOMIC DNA]</scope>
    <source>
        <strain evidence="3">5.12</strain>
    </source>
</reference>
<dbReference type="GO" id="GO:0000725">
    <property type="term" value="P:recombinational repair"/>
    <property type="evidence" value="ECO:0007669"/>
    <property type="project" value="TreeGrafter"/>
</dbReference>
<dbReference type="AlphaFoldDB" id="A0A6M4MBQ4"/>
<dbReference type="InterPro" id="IPR000212">
    <property type="entry name" value="DNA_helicase_UvrD/REP"/>
</dbReference>
<keyword evidence="3" id="KW-1185">Reference proteome</keyword>
<dbReference type="RefSeq" id="WP_075609097.1">
    <property type="nucleotide sequence ID" value="NZ_CP052766.1"/>
</dbReference>
<dbReference type="PANTHER" id="PTHR11070:SF2">
    <property type="entry name" value="ATP-DEPENDENT DNA HELICASE SRS2"/>
    <property type="match status" value="1"/>
</dbReference>
<organism evidence="2 3">
    <name type="scientific">Alteromonas pelagimontana</name>
    <dbReference type="NCBI Taxonomy" id="1858656"/>
    <lineage>
        <taxon>Bacteria</taxon>
        <taxon>Pseudomonadati</taxon>
        <taxon>Pseudomonadota</taxon>
        <taxon>Gammaproteobacteria</taxon>
        <taxon>Alteromonadales</taxon>
        <taxon>Alteromonadaceae</taxon>
        <taxon>Alteromonas/Salinimonas group</taxon>
        <taxon>Alteromonas</taxon>
    </lineage>
</organism>
<gene>
    <name evidence="2" type="ORF">CA267_001580</name>
</gene>
<evidence type="ECO:0000313" key="3">
    <source>
        <dbReference type="Proteomes" id="UP000219285"/>
    </source>
</evidence>
<dbReference type="GO" id="GO:0005524">
    <property type="term" value="F:ATP binding"/>
    <property type="evidence" value="ECO:0007669"/>
    <property type="project" value="InterPro"/>
</dbReference>
<dbReference type="SUPFAM" id="SSF52540">
    <property type="entry name" value="P-loop containing nucleoside triphosphate hydrolases"/>
    <property type="match status" value="1"/>
</dbReference>
<name>A0A6M4MBQ4_9ALTE</name>
<protein>
    <recommendedName>
        <fullName evidence="1">DNA 3'-5' helicase II</fullName>
    </recommendedName>
</protein>
<reference evidence="2 3" key="2">
    <citation type="submission" date="2020-04" db="EMBL/GenBank/DDBJ databases">
        <title>Complete genome sequence of Alteromonas pelagimontana 5.12T.</title>
        <authorList>
            <person name="Sinha R.K."/>
            <person name="Krishnan K.P."/>
            <person name="Kurian J.P."/>
        </authorList>
    </citation>
    <scope>NUCLEOTIDE SEQUENCE [LARGE SCALE GENOMIC DNA]</scope>
    <source>
        <strain evidence="2 3">5.12</strain>
    </source>
</reference>
<dbReference type="OrthoDB" id="9792687at2"/>
<evidence type="ECO:0000256" key="1">
    <source>
        <dbReference type="ARBA" id="ARBA00034923"/>
    </source>
</evidence>
<dbReference type="InterPro" id="IPR027417">
    <property type="entry name" value="P-loop_NTPase"/>
</dbReference>
<sequence length="401" mass="45486">MAARVFELPKEHELTKDQRMAIRLPADGQYLIVGAPGTGKSVVALMRLKKYAATNETLFLSYNHVLNHANKVLAGPDENFHMNTAMSWLYDFQYKAAGGSQANFEQAKMPEIENRKPDYDALINRFEELGASCTSTNFIIDEGQDLPPEWYEAVEALNVENFFIVADQNQQITEQNSSQSDLLDALGLEKDDVIHLKENWRNTTPISAFANYFYTDKSSEKPALPKKPSAHVPILYEYKMLGSAKELILSSYDNDPSKLIGLFVANEGKREHWAKYLKNDNKQRREASPVVSTYYSNQKGSVNIDFSQGGIVVLNDKSVKGIEFDEVFIIIDGFKAIGSDIESLMKRMYVMASRARDRLFLLKSEVQESLFEDILPPVGETIEIERNGHVEKHELLKRIKI</sequence>
<dbReference type="Gene3D" id="3.40.50.300">
    <property type="entry name" value="P-loop containing nucleotide triphosphate hydrolases"/>
    <property type="match status" value="2"/>
</dbReference>
<dbReference type="GO" id="GO:0003677">
    <property type="term" value="F:DNA binding"/>
    <property type="evidence" value="ECO:0007669"/>
    <property type="project" value="InterPro"/>
</dbReference>
<accession>A0A6M4MBQ4</accession>
<dbReference type="EMBL" id="CP052766">
    <property type="protein sequence ID" value="QJR79576.1"/>
    <property type="molecule type" value="Genomic_DNA"/>
</dbReference>
<dbReference type="PANTHER" id="PTHR11070">
    <property type="entry name" value="UVRD / RECB / PCRA DNA HELICASE FAMILY MEMBER"/>
    <property type="match status" value="1"/>
</dbReference>
<evidence type="ECO:0000313" key="2">
    <source>
        <dbReference type="EMBL" id="QJR79576.1"/>
    </source>
</evidence>